<accession>A0A1G1Y237</accession>
<sequence>MYQQIEHNKRKTALLMVTFIVVILLVGYAFAELTDAGVGALAIAAVFSTVMALVSFYQGDRIALATAGAQGPIRSIDNPYLYRLVENLSITAGLPLPKVYVISDPAINAFATGRDPAHASIAVTTGAIEKLENEELEGVLAHELSHIKNYDIRLMMVVLVLIGLVALLSDWFIRIQWFGGSNRRSDSGGGRLQAILLLVGVIMLILAPIIGKLIQLAISRKREFLADASGSLLTRYPEGLARALEKIAEENMALRNANNATAHLFISSPFGRTKHTLSKLFATHPPIDQRIKTLRSMT</sequence>
<dbReference type="GO" id="GO:0008270">
    <property type="term" value="F:zinc ion binding"/>
    <property type="evidence" value="ECO:0007669"/>
    <property type="project" value="UniProtKB-UniRule"/>
</dbReference>
<dbReference type="InterPro" id="IPR050083">
    <property type="entry name" value="HtpX_protease"/>
</dbReference>
<evidence type="ECO:0000256" key="2">
    <source>
        <dbReference type="ARBA" id="ARBA00009779"/>
    </source>
</evidence>
<evidence type="ECO:0000313" key="14">
    <source>
        <dbReference type="EMBL" id="OGY46403.1"/>
    </source>
</evidence>
<reference evidence="14 15" key="1">
    <citation type="journal article" date="2016" name="Nat. Commun.">
        <title>Thousands of microbial genomes shed light on interconnected biogeochemical processes in an aquifer system.</title>
        <authorList>
            <person name="Anantharaman K."/>
            <person name="Brown C.T."/>
            <person name="Hug L.A."/>
            <person name="Sharon I."/>
            <person name="Castelle C.J."/>
            <person name="Probst A.J."/>
            <person name="Thomas B.C."/>
            <person name="Singh A."/>
            <person name="Wilkins M.J."/>
            <person name="Karaoz U."/>
            <person name="Brodie E.L."/>
            <person name="Williams K.H."/>
            <person name="Hubbard S.S."/>
            <person name="Banfield J.F."/>
        </authorList>
    </citation>
    <scope>NUCLEOTIDE SEQUENCE [LARGE SCALE GENOMIC DNA]</scope>
</reference>
<keyword evidence="4 12" id="KW-0645">Protease</keyword>
<feature type="binding site" evidence="12">
    <location>
        <position position="223"/>
    </location>
    <ligand>
        <name>Zn(2+)</name>
        <dbReference type="ChEBI" id="CHEBI:29105"/>
        <note>catalytic</note>
    </ligand>
</feature>
<evidence type="ECO:0000256" key="4">
    <source>
        <dbReference type="ARBA" id="ARBA00022670"/>
    </source>
</evidence>
<dbReference type="Proteomes" id="UP000178385">
    <property type="component" value="Unassembled WGS sequence"/>
</dbReference>
<dbReference type="EC" id="3.4.24.-" evidence="12"/>
<keyword evidence="11 12" id="KW-0472">Membrane</keyword>
<evidence type="ECO:0000256" key="10">
    <source>
        <dbReference type="ARBA" id="ARBA00023049"/>
    </source>
</evidence>
<keyword evidence="7 12" id="KW-0378">Hydrolase</keyword>
<evidence type="ECO:0000259" key="13">
    <source>
        <dbReference type="Pfam" id="PF01435"/>
    </source>
</evidence>
<comment type="similarity">
    <text evidence="2 12">Belongs to the peptidase M48B family.</text>
</comment>
<comment type="caution">
    <text evidence="14">The sequence shown here is derived from an EMBL/GenBank/DDBJ whole genome shotgun (WGS) entry which is preliminary data.</text>
</comment>
<dbReference type="Pfam" id="PF01435">
    <property type="entry name" value="Peptidase_M48"/>
    <property type="match status" value="1"/>
</dbReference>
<keyword evidence="8 12" id="KW-0862">Zinc</keyword>
<dbReference type="PANTHER" id="PTHR43221:SF1">
    <property type="entry name" value="PROTEASE HTPX"/>
    <property type="match status" value="1"/>
</dbReference>
<evidence type="ECO:0000256" key="7">
    <source>
        <dbReference type="ARBA" id="ARBA00022801"/>
    </source>
</evidence>
<evidence type="ECO:0000256" key="11">
    <source>
        <dbReference type="ARBA" id="ARBA00023136"/>
    </source>
</evidence>
<feature type="transmembrane region" description="Helical" evidence="12">
    <location>
        <begin position="154"/>
        <end position="173"/>
    </location>
</feature>
<dbReference type="InterPro" id="IPR022919">
    <property type="entry name" value="Pept_M48_protease_HtpX"/>
</dbReference>
<evidence type="ECO:0000256" key="12">
    <source>
        <dbReference type="HAMAP-Rule" id="MF_00188"/>
    </source>
</evidence>
<dbReference type="EMBL" id="MHIG01000033">
    <property type="protein sequence ID" value="OGY46403.1"/>
    <property type="molecule type" value="Genomic_DNA"/>
</dbReference>
<dbReference type="PANTHER" id="PTHR43221">
    <property type="entry name" value="PROTEASE HTPX"/>
    <property type="match status" value="1"/>
</dbReference>
<keyword evidence="5 12" id="KW-0812">Transmembrane</keyword>
<evidence type="ECO:0000256" key="8">
    <source>
        <dbReference type="ARBA" id="ARBA00022833"/>
    </source>
</evidence>
<dbReference type="GO" id="GO:0006508">
    <property type="term" value="P:proteolysis"/>
    <property type="evidence" value="ECO:0007669"/>
    <property type="project" value="UniProtKB-KW"/>
</dbReference>
<comment type="cofactor">
    <cofactor evidence="12">
        <name>Zn(2+)</name>
        <dbReference type="ChEBI" id="CHEBI:29105"/>
    </cofactor>
    <text evidence="12">Binds 1 zinc ion per subunit.</text>
</comment>
<feature type="transmembrane region" description="Helical" evidence="12">
    <location>
        <begin position="37"/>
        <end position="57"/>
    </location>
</feature>
<feature type="domain" description="Peptidase M48" evidence="13">
    <location>
        <begin position="77"/>
        <end position="297"/>
    </location>
</feature>
<gene>
    <name evidence="12" type="primary">htpX</name>
    <name evidence="14" type="ORF">A2840_00885</name>
</gene>
<organism evidence="14 15">
    <name type="scientific">Candidatus Buchananbacteria bacterium RIFCSPHIGHO2_01_FULL_47_11b</name>
    <dbReference type="NCBI Taxonomy" id="1797537"/>
    <lineage>
        <taxon>Bacteria</taxon>
        <taxon>Candidatus Buchananiibacteriota</taxon>
    </lineage>
</organism>
<keyword evidence="9 12" id="KW-1133">Transmembrane helix</keyword>
<dbReference type="InterPro" id="IPR001915">
    <property type="entry name" value="Peptidase_M48"/>
</dbReference>
<dbReference type="AlphaFoldDB" id="A0A1G1Y237"/>
<protein>
    <recommendedName>
        <fullName evidence="12">Protease HtpX homolog</fullName>
        <ecNumber evidence="12">3.4.24.-</ecNumber>
    </recommendedName>
</protein>
<evidence type="ECO:0000256" key="9">
    <source>
        <dbReference type="ARBA" id="ARBA00022989"/>
    </source>
</evidence>
<dbReference type="HAMAP" id="MF_00188">
    <property type="entry name" value="Pept_M48_protease_HtpX"/>
    <property type="match status" value="1"/>
</dbReference>
<dbReference type="GO" id="GO:0005886">
    <property type="term" value="C:plasma membrane"/>
    <property type="evidence" value="ECO:0007669"/>
    <property type="project" value="UniProtKB-SubCell"/>
</dbReference>
<evidence type="ECO:0000256" key="1">
    <source>
        <dbReference type="ARBA" id="ARBA00004651"/>
    </source>
</evidence>
<dbReference type="Gene3D" id="3.30.2010.10">
    <property type="entry name" value="Metalloproteases ('zincins'), catalytic domain"/>
    <property type="match status" value="1"/>
</dbReference>
<keyword evidence="10 12" id="KW-0482">Metalloprotease</keyword>
<feature type="transmembrane region" description="Helical" evidence="12">
    <location>
        <begin position="12"/>
        <end position="31"/>
    </location>
</feature>
<proteinExistence type="inferred from homology"/>
<feature type="transmembrane region" description="Helical" evidence="12">
    <location>
        <begin position="193"/>
        <end position="214"/>
    </location>
</feature>
<feature type="binding site" evidence="12">
    <location>
        <position position="142"/>
    </location>
    <ligand>
        <name>Zn(2+)</name>
        <dbReference type="ChEBI" id="CHEBI:29105"/>
        <note>catalytic</note>
    </ligand>
</feature>
<feature type="active site" evidence="12">
    <location>
        <position position="143"/>
    </location>
</feature>
<name>A0A1G1Y237_9BACT</name>
<keyword evidence="6 12" id="KW-0479">Metal-binding</keyword>
<dbReference type="GO" id="GO:0004222">
    <property type="term" value="F:metalloendopeptidase activity"/>
    <property type="evidence" value="ECO:0007669"/>
    <property type="project" value="UniProtKB-UniRule"/>
</dbReference>
<feature type="binding site" evidence="12">
    <location>
        <position position="146"/>
    </location>
    <ligand>
        <name>Zn(2+)</name>
        <dbReference type="ChEBI" id="CHEBI:29105"/>
        <note>catalytic</note>
    </ligand>
</feature>
<evidence type="ECO:0000256" key="6">
    <source>
        <dbReference type="ARBA" id="ARBA00022723"/>
    </source>
</evidence>
<evidence type="ECO:0000256" key="5">
    <source>
        <dbReference type="ARBA" id="ARBA00022692"/>
    </source>
</evidence>
<evidence type="ECO:0000256" key="3">
    <source>
        <dbReference type="ARBA" id="ARBA00022475"/>
    </source>
</evidence>
<dbReference type="CDD" id="cd07340">
    <property type="entry name" value="M48B_Htpx_like"/>
    <property type="match status" value="1"/>
</dbReference>
<keyword evidence="3 12" id="KW-1003">Cell membrane</keyword>
<evidence type="ECO:0000313" key="15">
    <source>
        <dbReference type="Proteomes" id="UP000178385"/>
    </source>
</evidence>
<comment type="subcellular location">
    <subcellularLocation>
        <location evidence="1 12">Cell membrane</location>
        <topology evidence="1 12">Multi-pass membrane protein</topology>
    </subcellularLocation>
</comment>